<dbReference type="EMBL" id="JALLAZ020000653">
    <property type="protein sequence ID" value="KAL3790196.1"/>
    <property type="molecule type" value="Genomic_DNA"/>
</dbReference>
<dbReference type="InterPro" id="IPR001214">
    <property type="entry name" value="SET_dom"/>
</dbReference>
<evidence type="ECO:0000256" key="1">
    <source>
        <dbReference type="SAM" id="SignalP"/>
    </source>
</evidence>
<keyword evidence="4" id="KW-1185">Reference proteome</keyword>
<dbReference type="Gene3D" id="2.170.270.10">
    <property type="entry name" value="SET domain"/>
    <property type="match status" value="1"/>
</dbReference>
<dbReference type="Pfam" id="PF00856">
    <property type="entry name" value="SET"/>
    <property type="match status" value="1"/>
</dbReference>
<keyword evidence="1" id="KW-0732">Signal</keyword>
<dbReference type="AlphaFoldDB" id="A0ABD3PR65"/>
<dbReference type="SUPFAM" id="SSF82199">
    <property type="entry name" value="SET domain"/>
    <property type="match status" value="1"/>
</dbReference>
<comment type="caution">
    <text evidence="3">The sequence shown here is derived from an EMBL/GenBank/DDBJ whole genome shotgun (WGS) entry which is preliminary data.</text>
</comment>
<gene>
    <name evidence="3" type="ORF">ACHAW5_004815</name>
</gene>
<evidence type="ECO:0000259" key="2">
    <source>
        <dbReference type="PROSITE" id="PS50280"/>
    </source>
</evidence>
<organism evidence="3 4">
    <name type="scientific">Stephanodiscus triporus</name>
    <dbReference type="NCBI Taxonomy" id="2934178"/>
    <lineage>
        <taxon>Eukaryota</taxon>
        <taxon>Sar</taxon>
        <taxon>Stramenopiles</taxon>
        <taxon>Ochrophyta</taxon>
        <taxon>Bacillariophyta</taxon>
        <taxon>Coscinodiscophyceae</taxon>
        <taxon>Thalassiosirophycidae</taxon>
        <taxon>Stephanodiscales</taxon>
        <taxon>Stephanodiscaceae</taxon>
        <taxon>Stephanodiscus</taxon>
    </lineage>
</organism>
<feature type="signal peptide" evidence="1">
    <location>
        <begin position="1"/>
        <end position="29"/>
    </location>
</feature>
<proteinExistence type="predicted"/>
<name>A0ABD3PR65_9STRA</name>
<evidence type="ECO:0000313" key="4">
    <source>
        <dbReference type="Proteomes" id="UP001530315"/>
    </source>
</evidence>
<dbReference type="Proteomes" id="UP001530315">
    <property type="component" value="Unassembled WGS sequence"/>
</dbReference>
<reference evidence="3 4" key="1">
    <citation type="submission" date="2024-10" db="EMBL/GenBank/DDBJ databases">
        <title>Updated reference genomes for cyclostephanoid diatoms.</title>
        <authorList>
            <person name="Roberts W.R."/>
            <person name="Alverson A.J."/>
        </authorList>
    </citation>
    <scope>NUCLEOTIDE SEQUENCE [LARGE SCALE GENOMIC DNA]</scope>
    <source>
        <strain evidence="3 4">AJA276-08</strain>
    </source>
</reference>
<feature type="domain" description="SET" evidence="2">
    <location>
        <begin position="249"/>
        <end position="372"/>
    </location>
</feature>
<dbReference type="InterPro" id="IPR046341">
    <property type="entry name" value="SET_dom_sf"/>
</dbReference>
<protein>
    <recommendedName>
        <fullName evidence="2">SET domain-containing protein</fullName>
    </recommendedName>
</protein>
<evidence type="ECO:0000313" key="3">
    <source>
        <dbReference type="EMBL" id="KAL3790196.1"/>
    </source>
</evidence>
<feature type="chain" id="PRO_5044863479" description="SET domain-containing protein" evidence="1">
    <location>
        <begin position="30"/>
        <end position="383"/>
    </location>
</feature>
<sequence>MPKARPQRRPGRALPQLILLLSSSSFACAKSTHENQGRIISNLSLAHHYFFHEIDFLAMQAMILGNYHGDADNATSSSKREEKIHRLRFLEKSLIIELDYVRQLEKIALDPDEILYNAAAKESCSDETTECGSDEIRFRRDTPGEMITNTISGASWTSLVTTSKSESSVTTSKSEFSYKVDHEYDYGRAMKRGFALMYDDFDCGDHARDQNNQNKPIYTPEMWRKLWEIYRDSTSFPYPIPKAHECPEEPFYEAHTTDGKGRGIFASRNITKGSLVHTGHPNTVFFLDAKSWHRFVSSLPKMFACDTMEWVWQQDVTNSGNLVLCLNLDKAAYFNDGGSKSKNNIEIKEPTSLDFYAARDIQIGQELLYDYSNLGLETHLMDL</sequence>
<dbReference type="PROSITE" id="PS50280">
    <property type="entry name" value="SET"/>
    <property type="match status" value="1"/>
</dbReference>
<accession>A0ABD3PR65</accession>
<dbReference type="PROSITE" id="PS51257">
    <property type="entry name" value="PROKAR_LIPOPROTEIN"/>
    <property type="match status" value="1"/>
</dbReference>